<comment type="caution">
    <text evidence="2">The sequence shown here is derived from an EMBL/GenBank/DDBJ whole genome shotgun (WGS) entry which is preliminary data.</text>
</comment>
<reference evidence="2 3" key="1">
    <citation type="submission" date="2019-06" db="EMBL/GenBank/DDBJ databases">
        <title>Whole genome sequence for Cellvibrionaceae sp. R142.</title>
        <authorList>
            <person name="Wang G."/>
        </authorList>
    </citation>
    <scope>NUCLEOTIDE SEQUENCE [LARGE SCALE GENOMIC DNA]</scope>
    <source>
        <strain evidence="2 3">R142</strain>
    </source>
</reference>
<evidence type="ECO:0000256" key="1">
    <source>
        <dbReference type="SAM" id="SignalP"/>
    </source>
</evidence>
<keyword evidence="1" id="KW-0732">Signal</keyword>
<feature type="chain" id="PRO_5021738203" evidence="1">
    <location>
        <begin position="22"/>
        <end position="334"/>
    </location>
</feature>
<sequence length="334" mass="36822">MTLSKLILSTTLALTPLTSFGLSHINACIEAPPHTYEDARVTSYFHVVKDGFSLCYTNKLNYPGETRYNDIQSQVSSATRDVVTQRFLLQAAVSNEFNQAARQLADDEGLSLKRSSAALTGPIELHVQGNRDSVGNIGVTIGGFNISAYARFEKSWYAEASASITAQNIRLTGNYNVYTGLIDNLVFNDFRLNVNVDTDTILDFLIPGINLLTNRLEEKFANEVEDKIRESLKHRADNYSTVIFGLDTHLPEGEFFYNGQDLALLVKDELANLVTNVDVKVSVGYVNIYPTGNIVQISLPRKGLAVTAGQKGYIGWNPCRFGNAESNGITPFCN</sequence>
<proteinExistence type="predicted"/>
<dbReference type="AlphaFoldDB" id="A0A545U9L1"/>
<dbReference type="OrthoDB" id="6316237at2"/>
<keyword evidence="3" id="KW-1185">Reference proteome</keyword>
<dbReference type="Proteomes" id="UP000319732">
    <property type="component" value="Unassembled WGS sequence"/>
</dbReference>
<evidence type="ECO:0000313" key="3">
    <source>
        <dbReference type="Proteomes" id="UP000319732"/>
    </source>
</evidence>
<gene>
    <name evidence="2" type="ORF">FKG94_00945</name>
</gene>
<evidence type="ECO:0000313" key="2">
    <source>
        <dbReference type="EMBL" id="TQV86151.1"/>
    </source>
</evidence>
<dbReference type="EMBL" id="VHSG01000002">
    <property type="protein sequence ID" value="TQV86151.1"/>
    <property type="molecule type" value="Genomic_DNA"/>
</dbReference>
<organism evidence="2 3">
    <name type="scientific">Exilibacterium tricleocarpae</name>
    <dbReference type="NCBI Taxonomy" id="2591008"/>
    <lineage>
        <taxon>Bacteria</taxon>
        <taxon>Pseudomonadati</taxon>
        <taxon>Pseudomonadota</taxon>
        <taxon>Gammaproteobacteria</taxon>
        <taxon>Cellvibrionales</taxon>
        <taxon>Cellvibrionaceae</taxon>
        <taxon>Exilibacterium</taxon>
    </lineage>
</organism>
<dbReference type="RefSeq" id="WP_142902303.1">
    <property type="nucleotide sequence ID" value="NZ_ML660087.1"/>
</dbReference>
<name>A0A545U9L1_9GAMM</name>
<accession>A0A545U9L1</accession>
<feature type="signal peptide" evidence="1">
    <location>
        <begin position="1"/>
        <end position="21"/>
    </location>
</feature>
<protein>
    <submittedName>
        <fullName evidence="2">Uncharacterized protein</fullName>
    </submittedName>
</protein>